<dbReference type="RefSeq" id="WP_087437643.1">
    <property type="nucleotide sequence ID" value="NZ_CP021416.1"/>
</dbReference>
<gene>
    <name evidence="2" type="ORF">Sdiek1_0381</name>
</gene>
<keyword evidence="1" id="KW-0732">Signal</keyword>
<dbReference type="Proteomes" id="UP000196005">
    <property type="component" value="Chromosome"/>
</dbReference>
<dbReference type="EMBL" id="CP021416">
    <property type="protein sequence ID" value="ARU47563.1"/>
    <property type="molecule type" value="Genomic_DNA"/>
</dbReference>
<organism evidence="2 3">
    <name type="scientific">Sulfurospirillum diekertiae</name>
    <dbReference type="NCBI Taxonomy" id="1854492"/>
    <lineage>
        <taxon>Bacteria</taxon>
        <taxon>Pseudomonadati</taxon>
        <taxon>Campylobacterota</taxon>
        <taxon>Epsilonproteobacteria</taxon>
        <taxon>Campylobacterales</taxon>
        <taxon>Sulfurospirillaceae</taxon>
        <taxon>Sulfurospirillum</taxon>
    </lineage>
</organism>
<feature type="chain" id="PRO_5012756164" evidence="1">
    <location>
        <begin position="18"/>
        <end position="84"/>
    </location>
</feature>
<evidence type="ECO:0000313" key="3">
    <source>
        <dbReference type="Proteomes" id="UP000196005"/>
    </source>
</evidence>
<dbReference type="AlphaFoldDB" id="A0A1Y0HJZ3"/>
<name>A0A1Y0HJZ3_9BACT</name>
<accession>A0A1Y0HJZ3</accession>
<keyword evidence="3" id="KW-1185">Reference proteome</keyword>
<sequence>MKKVLVSLIMVVGCLLASEGQKSVTTCRFEARQIGAFADSPMTCSGDFKKSSTTQELYGDGWRLINSYTQNSNVYLVFEKNKNL</sequence>
<evidence type="ECO:0000313" key="2">
    <source>
        <dbReference type="EMBL" id="ARU47563.1"/>
    </source>
</evidence>
<protein>
    <submittedName>
        <fullName evidence="2">Uncharacterized protein</fullName>
    </submittedName>
</protein>
<proteinExistence type="predicted"/>
<dbReference type="KEGG" id="suls:Sdiek1_0381"/>
<feature type="signal peptide" evidence="1">
    <location>
        <begin position="1"/>
        <end position="17"/>
    </location>
</feature>
<reference evidence="3" key="1">
    <citation type="submission" date="2017-05" db="EMBL/GenBank/DDBJ databases">
        <title>Dechlorination kinetics govern the competition between two new strains of the genus Sulfurospirillum.</title>
        <authorList>
            <person name="Buttet G.F."/>
            <person name="Murray A.M."/>
            <person name="Goris T."/>
            <person name="Burion M."/>
            <person name="Lin B."/>
            <person name="Rolle M."/>
            <person name="Maillard J."/>
        </authorList>
    </citation>
    <scope>NUCLEOTIDE SEQUENCE [LARGE SCALE GENOMIC DNA]</scope>
    <source>
        <strain evidence="3">SL2-1</strain>
    </source>
</reference>
<evidence type="ECO:0000256" key="1">
    <source>
        <dbReference type="SAM" id="SignalP"/>
    </source>
</evidence>